<dbReference type="RefSeq" id="WP_203781179.1">
    <property type="nucleotide sequence ID" value="NZ_BOMV01000021.1"/>
</dbReference>
<protein>
    <submittedName>
        <fullName evidence="2">Uncharacterized protein</fullName>
    </submittedName>
</protein>
<evidence type="ECO:0000313" key="2">
    <source>
        <dbReference type="EMBL" id="GIE94861.1"/>
    </source>
</evidence>
<name>A0A919JTF6_9ACTN</name>
<evidence type="ECO:0000256" key="1">
    <source>
        <dbReference type="SAM" id="MobiDB-lite"/>
    </source>
</evidence>
<feature type="compositionally biased region" description="Low complexity" evidence="1">
    <location>
        <begin position="1"/>
        <end position="17"/>
    </location>
</feature>
<feature type="region of interest" description="Disordered" evidence="1">
    <location>
        <begin position="1"/>
        <end position="24"/>
    </location>
</feature>
<dbReference type="Proteomes" id="UP000636960">
    <property type="component" value="Unassembled WGS sequence"/>
</dbReference>
<organism evidence="2 3">
    <name type="scientific">Paractinoplanes rishiriensis</name>
    <dbReference type="NCBI Taxonomy" id="1050105"/>
    <lineage>
        <taxon>Bacteria</taxon>
        <taxon>Bacillati</taxon>
        <taxon>Actinomycetota</taxon>
        <taxon>Actinomycetes</taxon>
        <taxon>Micromonosporales</taxon>
        <taxon>Micromonosporaceae</taxon>
        <taxon>Paractinoplanes</taxon>
    </lineage>
</organism>
<proteinExistence type="predicted"/>
<dbReference type="EMBL" id="BOMV01000021">
    <property type="protein sequence ID" value="GIE94861.1"/>
    <property type="molecule type" value="Genomic_DNA"/>
</dbReference>
<dbReference type="Pfam" id="PF19457">
    <property type="entry name" value="DUF5994"/>
    <property type="match status" value="1"/>
</dbReference>
<dbReference type="AlphaFoldDB" id="A0A919JTF6"/>
<dbReference type="InterPro" id="IPR046036">
    <property type="entry name" value="DUF5994"/>
</dbReference>
<sequence length="149" mass="15745">MTGTTTRPAPAPAALRLKLGDGPSRKAALDGAWWPRTTDAQAELPLLLQALAGLRGEITHVLLGTTEWDLPHPRRLLLGRTAPRLGWYTSQPAGLVTIMTEFGRDRFDLLVVPPDATPAAADTALAAATDAYDKTARAELADPVTDGAG</sequence>
<accession>A0A919JTF6</accession>
<reference evidence="2" key="1">
    <citation type="submission" date="2021-01" db="EMBL/GenBank/DDBJ databases">
        <title>Whole genome shotgun sequence of Actinoplanes rishiriensis NBRC 108556.</title>
        <authorList>
            <person name="Komaki H."/>
            <person name="Tamura T."/>
        </authorList>
    </citation>
    <scope>NUCLEOTIDE SEQUENCE</scope>
    <source>
        <strain evidence="2">NBRC 108556</strain>
    </source>
</reference>
<comment type="caution">
    <text evidence="2">The sequence shown here is derived from an EMBL/GenBank/DDBJ whole genome shotgun (WGS) entry which is preliminary data.</text>
</comment>
<keyword evidence="3" id="KW-1185">Reference proteome</keyword>
<gene>
    <name evidence="2" type="ORF">Ari01nite_23260</name>
</gene>
<evidence type="ECO:0000313" key="3">
    <source>
        <dbReference type="Proteomes" id="UP000636960"/>
    </source>
</evidence>